<dbReference type="AlphaFoldDB" id="A0A7G7YMC0"/>
<evidence type="ECO:0000313" key="3">
    <source>
        <dbReference type="Proteomes" id="UP000515275"/>
    </source>
</evidence>
<name>A0A7G7YMC0_9CORY</name>
<dbReference type="PANTHER" id="PTHR30543:SF21">
    <property type="entry name" value="NAD(P)H-DEPENDENT FMN REDUCTASE LOT6"/>
    <property type="match status" value="1"/>
</dbReference>
<dbReference type="Pfam" id="PF03358">
    <property type="entry name" value="FMN_red"/>
    <property type="match status" value="1"/>
</dbReference>
<keyword evidence="3" id="KW-1185">Reference proteome</keyword>
<evidence type="ECO:0000313" key="2">
    <source>
        <dbReference type="EMBL" id="QNH95640.1"/>
    </source>
</evidence>
<reference evidence="2 3" key="1">
    <citation type="submission" date="2019-12" db="EMBL/GenBank/DDBJ databases">
        <title>Corynebacterium sp. nov., isolated from feces of the Anser Albifrons in China.</title>
        <authorList>
            <person name="Liu Q."/>
        </authorList>
    </citation>
    <scope>NUCLEOTIDE SEQUENCE [LARGE SCALE GENOMIC DNA]</scope>
    <source>
        <strain evidence="2 3">23H37-10</strain>
    </source>
</reference>
<gene>
    <name evidence="2" type="ORF">GP473_02155</name>
</gene>
<dbReference type="RefSeq" id="WP_185769198.1">
    <property type="nucleotide sequence ID" value="NZ_CP046883.1"/>
</dbReference>
<accession>A0A7G7YMC0</accession>
<dbReference type="InterPro" id="IPR005025">
    <property type="entry name" value="FMN_Rdtase-like_dom"/>
</dbReference>
<protein>
    <submittedName>
        <fullName evidence="2">NADPH-dependent FMN reductase</fullName>
    </submittedName>
</protein>
<dbReference type="GO" id="GO:0010181">
    <property type="term" value="F:FMN binding"/>
    <property type="evidence" value="ECO:0007669"/>
    <property type="project" value="TreeGrafter"/>
</dbReference>
<dbReference type="Gene3D" id="3.40.50.360">
    <property type="match status" value="1"/>
</dbReference>
<dbReference type="InterPro" id="IPR029039">
    <property type="entry name" value="Flavoprotein-like_sf"/>
</dbReference>
<proteinExistence type="predicted"/>
<evidence type="ECO:0000259" key="1">
    <source>
        <dbReference type="Pfam" id="PF03358"/>
    </source>
</evidence>
<dbReference type="InterPro" id="IPR050712">
    <property type="entry name" value="NAD(P)H-dep_reductase"/>
</dbReference>
<organism evidence="2 3">
    <name type="scientific">Corynebacterium anserum</name>
    <dbReference type="NCBI Taxonomy" id="2684406"/>
    <lineage>
        <taxon>Bacteria</taxon>
        <taxon>Bacillati</taxon>
        <taxon>Actinomycetota</taxon>
        <taxon>Actinomycetes</taxon>
        <taxon>Mycobacteriales</taxon>
        <taxon>Corynebacteriaceae</taxon>
        <taxon>Corynebacterium</taxon>
    </lineage>
</organism>
<dbReference type="GO" id="GO:0005829">
    <property type="term" value="C:cytosol"/>
    <property type="evidence" value="ECO:0007669"/>
    <property type="project" value="TreeGrafter"/>
</dbReference>
<sequence>MKIVAIVGSTRQNAVGPQIGQWVKEQAPAITDNIVGVENVELDVVELGEFQLPLFDGPVPSMALGKKYEDERVTKWSKVIDAADAFLFITPEYNHSVPAPFKNAVDSLGAEWSGKAVGFVGYSFTGGVRVVEHWRSILSNFQMADVRNTVDINLATALDGEGSFIAGDEYVDALRTVITDVAVLAHQLAK</sequence>
<dbReference type="PANTHER" id="PTHR30543">
    <property type="entry name" value="CHROMATE REDUCTASE"/>
    <property type="match status" value="1"/>
</dbReference>
<dbReference type="SUPFAM" id="SSF52218">
    <property type="entry name" value="Flavoproteins"/>
    <property type="match status" value="1"/>
</dbReference>
<dbReference type="EMBL" id="CP046883">
    <property type="protein sequence ID" value="QNH95640.1"/>
    <property type="molecule type" value="Genomic_DNA"/>
</dbReference>
<dbReference type="KEGG" id="cans:GP473_02155"/>
<feature type="domain" description="NADPH-dependent FMN reductase-like" evidence="1">
    <location>
        <begin position="1"/>
        <end position="152"/>
    </location>
</feature>
<dbReference type="GO" id="GO:0016491">
    <property type="term" value="F:oxidoreductase activity"/>
    <property type="evidence" value="ECO:0007669"/>
    <property type="project" value="InterPro"/>
</dbReference>
<dbReference type="Proteomes" id="UP000515275">
    <property type="component" value="Chromosome"/>
</dbReference>